<protein>
    <recommendedName>
        <fullName evidence="3">Lipoprotein</fullName>
    </recommendedName>
</protein>
<dbReference type="EMBL" id="AHNP02000007">
    <property type="protein sequence ID" value="EPG57395.1"/>
    <property type="molecule type" value="Genomic_DNA"/>
</dbReference>
<comment type="caution">
    <text evidence="1">The sequence shown here is derived from an EMBL/GenBank/DDBJ whole genome shotgun (WGS) entry which is preliminary data.</text>
</comment>
<evidence type="ECO:0008006" key="3">
    <source>
        <dbReference type="Google" id="ProtNLM"/>
    </source>
</evidence>
<dbReference type="AlphaFoldDB" id="A0AAV3JA37"/>
<reference evidence="1 2" key="1">
    <citation type="submission" date="2013-04" db="EMBL/GenBank/DDBJ databases">
        <authorList>
            <person name="Harkins D.M."/>
            <person name="Durkin A.S."/>
            <person name="Brinkac L.M."/>
            <person name="Haft D.H."/>
            <person name="Selengut J.D."/>
            <person name="Sanka R."/>
            <person name="DePew J."/>
            <person name="Purushe J."/>
            <person name="Chanthongthip A."/>
            <person name="Lattana O."/>
            <person name="Phetsouvanh R."/>
            <person name="Newton P.N."/>
            <person name="Vinetz J.M."/>
            <person name="Sutton G.G."/>
            <person name="Nierman W.C."/>
            <person name="Fouts D.E."/>
        </authorList>
    </citation>
    <scope>NUCLEOTIDE SEQUENCE [LARGE SCALE GENOMIC DNA]</scope>
    <source>
        <strain evidence="1 2">UI 09931</strain>
    </source>
</reference>
<dbReference type="Proteomes" id="UP000014570">
    <property type="component" value="Unassembled WGS sequence"/>
</dbReference>
<sequence>MMFGITLTVIFFFQDEGSREFDFDSPILERGFCSQERF</sequence>
<organism evidence="1 2">
    <name type="scientific">Leptospira borgpetersenii serovar Javanica str. UI 09931</name>
    <dbReference type="NCBI Taxonomy" id="1049767"/>
    <lineage>
        <taxon>Bacteria</taxon>
        <taxon>Pseudomonadati</taxon>
        <taxon>Spirochaetota</taxon>
        <taxon>Spirochaetia</taxon>
        <taxon>Leptospirales</taxon>
        <taxon>Leptospiraceae</taxon>
        <taxon>Leptospira</taxon>
    </lineage>
</organism>
<proteinExistence type="predicted"/>
<evidence type="ECO:0000313" key="1">
    <source>
        <dbReference type="EMBL" id="EPG57395.1"/>
    </source>
</evidence>
<name>A0AAV3JA37_LEPBO</name>
<accession>A0AAV3JA37</accession>
<gene>
    <name evidence="1" type="ORF">LEP1GSC103_3163</name>
</gene>
<evidence type="ECO:0000313" key="2">
    <source>
        <dbReference type="Proteomes" id="UP000014570"/>
    </source>
</evidence>